<dbReference type="AlphaFoldDB" id="A0A1I2FFP3"/>
<dbReference type="Pfam" id="PF07963">
    <property type="entry name" value="N_methyl"/>
    <property type="match status" value="1"/>
</dbReference>
<dbReference type="SUPFAM" id="SSF54523">
    <property type="entry name" value="Pili subunits"/>
    <property type="match status" value="1"/>
</dbReference>
<reference evidence="8" key="1">
    <citation type="submission" date="2016-10" db="EMBL/GenBank/DDBJ databases">
        <authorList>
            <person name="Varghese N."/>
            <person name="Submissions S."/>
        </authorList>
    </citation>
    <scope>NUCLEOTIDE SEQUENCE [LARGE SCALE GENOMIC DNA]</scope>
    <source>
        <strain evidence="8">DSM 19083</strain>
    </source>
</reference>
<organism evidence="7 8">
    <name type="scientific">Flavimobilis marinus</name>
    <dbReference type="NCBI Taxonomy" id="285351"/>
    <lineage>
        <taxon>Bacteria</taxon>
        <taxon>Bacillati</taxon>
        <taxon>Actinomycetota</taxon>
        <taxon>Actinomycetes</taxon>
        <taxon>Micrococcales</taxon>
        <taxon>Jonesiaceae</taxon>
        <taxon>Flavimobilis</taxon>
    </lineage>
</organism>
<comment type="subcellular location">
    <subcellularLocation>
        <location evidence="1">Membrane</location>
        <topology evidence="1">Single-pass membrane protein</topology>
    </subcellularLocation>
</comment>
<evidence type="ECO:0000256" key="6">
    <source>
        <dbReference type="SAM" id="Phobius"/>
    </source>
</evidence>
<evidence type="ECO:0000256" key="4">
    <source>
        <dbReference type="ARBA" id="ARBA00022989"/>
    </source>
</evidence>
<evidence type="ECO:0000256" key="3">
    <source>
        <dbReference type="ARBA" id="ARBA00022692"/>
    </source>
</evidence>
<dbReference type="PROSITE" id="PS00409">
    <property type="entry name" value="PROKAR_NTER_METHYL"/>
    <property type="match status" value="1"/>
</dbReference>
<evidence type="ECO:0000256" key="2">
    <source>
        <dbReference type="ARBA" id="ARBA00022481"/>
    </source>
</evidence>
<gene>
    <name evidence="7" type="ORF">SAMN04488035_1283</name>
</gene>
<dbReference type="Gene3D" id="3.30.700.10">
    <property type="entry name" value="Glycoprotein, Type 4 Pilin"/>
    <property type="match status" value="1"/>
</dbReference>
<proteinExistence type="predicted"/>
<dbReference type="InterPro" id="IPR000983">
    <property type="entry name" value="Bac_GSPG_pilin"/>
</dbReference>
<dbReference type="RefSeq" id="WP_093376288.1">
    <property type="nucleotide sequence ID" value="NZ_BNAN01000002.1"/>
</dbReference>
<sequence length="143" mass="15039">MLARIRSAKENDKGFTLIELLVVIIIIGILAAIAIPAFLNQREKAWESAVTSDLKNASIAAESFATDNNGLYKDASDAAMDLADLEANGFNGTDDVTITVTPAGDFKTYTLVGKHGSLAGTWTYSSTDGKITETAAPTAPTTP</sequence>
<protein>
    <submittedName>
        <fullName evidence="7">Prepilin-type N-terminal cleavage/methylation domain-containing protein</fullName>
    </submittedName>
</protein>
<dbReference type="PRINTS" id="PR00813">
    <property type="entry name" value="BCTERIALGSPG"/>
</dbReference>
<evidence type="ECO:0000256" key="5">
    <source>
        <dbReference type="ARBA" id="ARBA00023136"/>
    </source>
</evidence>
<dbReference type="GO" id="GO:0016020">
    <property type="term" value="C:membrane"/>
    <property type="evidence" value="ECO:0007669"/>
    <property type="project" value="UniProtKB-SubCell"/>
</dbReference>
<dbReference type="Proteomes" id="UP000198520">
    <property type="component" value="Unassembled WGS sequence"/>
</dbReference>
<dbReference type="GO" id="GO:0015627">
    <property type="term" value="C:type II protein secretion system complex"/>
    <property type="evidence" value="ECO:0007669"/>
    <property type="project" value="InterPro"/>
</dbReference>
<dbReference type="PANTHER" id="PTHR30093">
    <property type="entry name" value="GENERAL SECRETION PATHWAY PROTEIN G"/>
    <property type="match status" value="1"/>
</dbReference>
<dbReference type="InterPro" id="IPR045584">
    <property type="entry name" value="Pilin-like"/>
</dbReference>
<dbReference type="OrthoDB" id="4828881at2"/>
<dbReference type="InterPro" id="IPR012902">
    <property type="entry name" value="N_methyl_site"/>
</dbReference>
<keyword evidence="3 6" id="KW-0812">Transmembrane</keyword>
<accession>A0A1I2FFP3</accession>
<dbReference type="GO" id="GO:0015628">
    <property type="term" value="P:protein secretion by the type II secretion system"/>
    <property type="evidence" value="ECO:0007669"/>
    <property type="project" value="InterPro"/>
</dbReference>
<evidence type="ECO:0000313" key="8">
    <source>
        <dbReference type="Proteomes" id="UP000198520"/>
    </source>
</evidence>
<keyword evidence="2" id="KW-0488">Methylation</keyword>
<dbReference type="PANTHER" id="PTHR30093:SF44">
    <property type="entry name" value="TYPE II SECRETION SYSTEM CORE PROTEIN G"/>
    <property type="match status" value="1"/>
</dbReference>
<dbReference type="NCBIfam" id="TIGR02532">
    <property type="entry name" value="IV_pilin_GFxxxE"/>
    <property type="match status" value="1"/>
</dbReference>
<keyword evidence="8" id="KW-1185">Reference proteome</keyword>
<feature type="transmembrane region" description="Helical" evidence="6">
    <location>
        <begin position="20"/>
        <end position="39"/>
    </location>
</feature>
<keyword evidence="4 6" id="KW-1133">Transmembrane helix</keyword>
<keyword evidence="5 6" id="KW-0472">Membrane</keyword>
<evidence type="ECO:0000256" key="1">
    <source>
        <dbReference type="ARBA" id="ARBA00004167"/>
    </source>
</evidence>
<dbReference type="EMBL" id="FONZ01000002">
    <property type="protein sequence ID" value="SFF03813.1"/>
    <property type="molecule type" value="Genomic_DNA"/>
</dbReference>
<name>A0A1I2FFP3_9MICO</name>
<evidence type="ECO:0000313" key="7">
    <source>
        <dbReference type="EMBL" id="SFF03813.1"/>
    </source>
</evidence>
<dbReference type="STRING" id="285351.SAMN04488035_1283"/>